<comment type="caution">
    <text evidence="1">The sequence shown here is derived from an EMBL/GenBank/DDBJ whole genome shotgun (WGS) entry which is preliminary data.</text>
</comment>
<dbReference type="AlphaFoldDB" id="A0A7W6GF57"/>
<evidence type="ECO:0000313" key="1">
    <source>
        <dbReference type="EMBL" id="MBB3972783.1"/>
    </source>
</evidence>
<organism evidence="1 2">
    <name type="scientific">Hansschlegelia beijingensis</name>
    <dbReference type="NCBI Taxonomy" id="1133344"/>
    <lineage>
        <taxon>Bacteria</taxon>
        <taxon>Pseudomonadati</taxon>
        <taxon>Pseudomonadota</taxon>
        <taxon>Alphaproteobacteria</taxon>
        <taxon>Hyphomicrobiales</taxon>
        <taxon>Methylopilaceae</taxon>
        <taxon>Hansschlegelia</taxon>
    </lineage>
</organism>
<name>A0A7W6GF57_9HYPH</name>
<gene>
    <name evidence="1" type="ORF">GGR24_001440</name>
</gene>
<reference evidence="1 2" key="1">
    <citation type="submission" date="2020-08" db="EMBL/GenBank/DDBJ databases">
        <title>Genomic Encyclopedia of Type Strains, Phase IV (KMG-IV): sequencing the most valuable type-strain genomes for metagenomic binning, comparative biology and taxonomic classification.</title>
        <authorList>
            <person name="Goeker M."/>
        </authorList>
    </citation>
    <scope>NUCLEOTIDE SEQUENCE [LARGE SCALE GENOMIC DNA]</scope>
    <source>
        <strain evidence="1 2">DSM 25481</strain>
    </source>
</reference>
<keyword evidence="2" id="KW-1185">Reference proteome</keyword>
<dbReference type="Proteomes" id="UP000528964">
    <property type="component" value="Unassembled WGS sequence"/>
</dbReference>
<evidence type="ECO:0000313" key="2">
    <source>
        <dbReference type="Proteomes" id="UP000528964"/>
    </source>
</evidence>
<protein>
    <submittedName>
        <fullName evidence="1">Uncharacterized protein</fullName>
    </submittedName>
</protein>
<accession>A0A7W6GF57</accession>
<sequence length="37" mass="4278">MTIWEFSAAVDGWKKSQGIEDDLPPPDRAKMLEMLRD</sequence>
<proteinExistence type="predicted"/>
<dbReference type="EMBL" id="JACIDR010000002">
    <property type="protein sequence ID" value="MBB3972783.1"/>
    <property type="molecule type" value="Genomic_DNA"/>
</dbReference>